<dbReference type="InterPro" id="IPR023393">
    <property type="entry name" value="START-like_dom_sf"/>
</dbReference>
<reference evidence="2" key="1">
    <citation type="submission" date="2008-12" db="EMBL/GenBank/DDBJ databases">
        <title>Annotation of Streptomyces ghanaensis ATCC 14672.</title>
        <authorList>
            <consortium name="The Broad Institute Genome Sequencing Platform"/>
            <consortium name="Broad Institute Microbial Sequencing Center"/>
            <person name="Fischbach M."/>
            <person name="Ward D."/>
            <person name="Young S."/>
            <person name="Kodira C.D."/>
            <person name="Zeng Q."/>
            <person name="Koehrsen M."/>
            <person name="Godfrey P."/>
            <person name="Alvarado L."/>
            <person name="Berlin A.M."/>
            <person name="Borenstein D."/>
            <person name="Chen Z."/>
            <person name="Engels R."/>
            <person name="Freedman E."/>
            <person name="Gellesch M."/>
            <person name="Goldberg J."/>
            <person name="Griggs A."/>
            <person name="Gujja S."/>
            <person name="Heiman D.I."/>
            <person name="Hepburn T.A."/>
            <person name="Howarth C."/>
            <person name="Jen D."/>
            <person name="Larson L."/>
            <person name="Lewis B."/>
            <person name="Mehta T."/>
            <person name="Park D."/>
            <person name="Pearson M."/>
            <person name="Roberts A."/>
            <person name="Saif S."/>
            <person name="Shea T.D."/>
            <person name="Shenoy N."/>
            <person name="Sisk P."/>
            <person name="Stolte C."/>
            <person name="Sykes S.N."/>
            <person name="Walk T."/>
            <person name="White J."/>
            <person name="Yandava C."/>
            <person name="Straight P."/>
            <person name="Clardy J."/>
            <person name="Hung D."/>
            <person name="Kolter R."/>
            <person name="Mekalanos J."/>
            <person name="Walker S."/>
            <person name="Walsh C.T."/>
            <person name="Wieland B.L.C."/>
            <person name="Ilzarbe M."/>
            <person name="Galagan J."/>
            <person name="Nusbaum C."/>
            <person name="Birren B."/>
        </authorList>
    </citation>
    <scope>NUCLEOTIDE SEQUENCE [LARGE SCALE GENOMIC DNA]</scope>
    <source>
        <strain evidence="2">ATCC 14672 / DSM 40746 / JCM 4963 / KCTC 9882 / NRRL B-12104 / FH 1290</strain>
    </source>
</reference>
<dbReference type="Proteomes" id="UP000003824">
    <property type="component" value="Unassembled WGS sequence"/>
</dbReference>
<dbReference type="Pfam" id="PF10604">
    <property type="entry name" value="Polyketide_cyc2"/>
    <property type="match status" value="1"/>
</dbReference>
<accession>D6A689</accession>
<gene>
    <name evidence="1" type="ORF">SSFG_03106</name>
</gene>
<organism evidence="1 2">
    <name type="scientific">Streptomyces viridosporus (strain ATCC 14672 / DSM 40746 / JCM 4963 / KCTC 9882 / NRRL B-12104 / FH 1290)</name>
    <name type="common">Streptomyces ghanaensis</name>
    <dbReference type="NCBI Taxonomy" id="566461"/>
    <lineage>
        <taxon>Bacteria</taxon>
        <taxon>Bacillati</taxon>
        <taxon>Actinomycetota</taxon>
        <taxon>Actinomycetes</taxon>
        <taxon>Kitasatosporales</taxon>
        <taxon>Streptomycetaceae</taxon>
        <taxon>Streptomyces</taxon>
    </lineage>
</organism>
<evidence type="ECO:0000313" key="1">
    <source>
        <dbReference type="EMBL" id="EFE67860.2"/>
    </source>
</evidence>
<protein>
    <submittedName>
        <fullName evidence="1">Predicted protein</fullName>
    </submittedName>
</protein>
<evidence type="ECO:0000313" key="2">
    <source>
        <dbReference type="Proteomes" id="UP000003824"/>
    </source>
</evidence>
<dbReference type="eggNOG" id="ENOG503359U">
    <property type="taxonomic scope" value="Bacteria"/>
</dbReference>
<dbReference type="EMBL" id="DS999641">
    <property type="protein sequence ID" value="EFE67860.2"/>
    <property type="molecule type" value="Genomic_DNA"/>
</dbReference>
<name>D6A689_STRV1</name>
<proteinExistence type="predicted"/>
<dbReference type="SUPFAM" id="SSF55961">
    <property type="entry name" value="Bet v1-like"/>
    <property type="match status" value="1"/>
</dbReference>
<sequence>MRAGRGAAILGARGDGDRSDGGWLRGMAELTLRAVGRAHPDTVWFRYTSFRQWPAWSPQIVRVETRDERIGPGARGTIRSFLGVRAAFLVESVDDERRTWTWRVRLGPLRMRLTHEVRPHRDGTETRLGMQGPAPVLAAYAPLARLALRRLLTP</sequence>
<dbReference type="AlphaFoldDB" id="D6A689"/>
<dbReference type="InterPro" id="IPR019587">
    <property type="entry name" value="Polyketide_cyclase/dehydratase"/>
</dbReference>
<dbReference type="Gene3D" id="3.30.530.20">
    <property type="match status" value="1"/>
</dbReference>